<dbReference type="Gene3D" id="3.40.50.720">
    <property type="entry name" value="NAD(P)-binding Rossmann-like Domain"/>
    <property type="match status" value="1"/>
</dbReference>
<comment type="caution">
    <text evidence="7">The sequence shown here is derived from an EMBL/GenBank/DDBJ whole genome shotgun (WGS) entry which is preliminary data.</text>
</comment>
<dbReference type="EMBL" id="NWQG01000294">
    <property type="protein sequence ID" value="PDQ17200.1"/>
    <property type="molecule type" value="Genomic_DNA"/>
</dbReference>
<dbReference type="Proteomes" id="UP000219182">
    <property type="component" value="Unassembled WGS sequence"/>
</dbReference>
<evidence type="ECO:0000256" key="1">
    <source>
        <dbReference type="ARBA" id="ARBA00004947"/>
    </source>
</evidence>
<evidence type="ECO:0000256" key="5">
    <source>
        <dbReference type="ARBA" id="ARBA00033067"/>
    </source>
</evidence>
<dbReference type="InterPro" id="IPR001509">
    <property type="entry name" value="Epimerase_deHydtase"/>
</dbReference>
<dbReference type="AlphaFoldDB" id="A0A2A6F5G7"/>
<gene>
    <name evidence="7" type="ORF">CN311_31285</name>
</gene>
<proteinExistence type="inferred from homology"/>
<accession>A0A2A6F5G7</accession>
<name>A0A2A6F5G7_9HYPH</name>
<evidence type="ECO:0000256" key="3">
    <source>
        <dbReference type="ARBA" id="ARBA00018569"/>
    </source>
</evidence>
<dbReference type="RefSeq" id="WP_097577428.1">
    <property type="nucleotide sequence ID" value="NZ_NWQG01000294.1"/>
</dbReference>
<reference evidence="7 8" key="1">
    <citation type="submission" date="2017-09" db="EMBL/GenBank/DDBJ databases">
        <title>Mesorhizobum sanjuanii sp. nov. isolated from nodules of Lotus tenuis in saline-alkaline lowlands of Flooding Pampa.</title>
        <authorList>
            <person name="Sannazzaro A.I."/>
            <person name="Torres Tejerizo G.A."/>
            <person name="Fontana F."/>
            <person name="Cumpa Velazquez L.M."/>
            <person name="Hansen L."/>
            <person name="Pistorio M."/>
            <person name="Estrella M.J."/>
        </authorList>
    </citation>
    <scope>NUCLEOTIDE SEQUENCE [LARGE SCALE GENOMIC DNA]</scope>
    <source>
        <strain evidence="7 8">BSA136</strain>
    </source>
</reference>
<organism evidence="7 8">
    <name type="scientific">Mesorhizobium sanjuanii</name>
    <dbReference type="NCBI Taxonomy" id="2037900"/>
    <lineage>
        <taxon>Bacteria</taxon>
        <taxon>Pseudomonadati</taxon>
        <taxon>Pseudomonadota</taxon>
        <taxon>Alphaproteobacteria</taxon>
        <taxon>Hyphomicrobiales</taxon>
        <taxon>Phyllobacteriaceae</taxon>
        <taxon>Mesorhizobium</taxon>
    </lineage>
</organism>
<feature type="domain" description="NAD-dependent epimerase/dehydratase" evidence="6">
    <location>
        <begin position="4"/>
        <end position="230"/>
    </location>
</feature>
<dbReference type="PANTHER" id="PTHR43725:SF53">
    <property type="entry name" value="UDP-ARABINOSE 4-EPIMERASE 1"/>
    <property type="match status" value="1"/>
</dbReference>
<comment type="pathway">
    <text evidence="1">Carbohydrate metabolism; galactose metabolism.</text>
</comment>
<dbReference type="InterPro" id="IPR036291">
    <property type="entry name" value="NAD(P)-bd_dom_sf"/>
</dbReference>
<evidence type="ECO:0000313" key="8">
    <source>
        <dbReference type="Proteomes" id="UP000219182"/>
    </source>
</evidence>
<keyword evidence="8" id="KW-1185">Reference proteome</keyword>
<dbReference type="PANTHER" id="PTHR43725">
    <property type="entry name" value="UDP-GLUCOSE 4-EPIMERASE"/>
    <property type="match status" value="1"/>
</dbReference>
<evidence type="ECO:0000256" key="4">
    <source>
        <dbReference type="ARBA" id="ARBA00031367"/>
    </source>
</evidence>
<sequence>MIGVFGATGFIGRNLVGHLSAEGVEFRAFARRKIADLGAETTVIDFEDPETYESHLKDLTSAILLVSASVPSTFADDIASEVKRNVVPYSQFFHAARSSDIRHIVYLSSGGAVYGPPIWPVISEDHPTNPISPYGCGKLMVEDMIRTMSVEGRWTYTIIRASNPVGRYQSSEKGQGLVARALGAARLNRVLEVWGDGSSLRDYIDVRDLCEVIARTLTFESAKNQLYNVGMGKVYSVNEIVDMCSSISGVEIEKRYVEEKSFLVKDVRLKVEKVCGHLGWHPKFDIYSAIQSEFAHTPALNSRTEARLTSVDR</sequence>
<comment type="similarity">
    <text evidence="2">Belongs to the NAD(P)-dependent epimerase/dehydratase family.</text>
</comment>
<evidence type="ECO:0000259" key="6">
    <source>
        <dbReference type="Pfam" id="PF01370"/>
    </source>
</evidence>
<protein>
    <recommendedName>
        <fullName evidence="3">UDP-glucose 4-epimerase</fullName>
    </recommendedName>
    <alternativeName>
        <fullName evidence="5">Galactowaldenase</fullName>
    </alternativeName>
    <alternativeName>
        <fullName evidence="4">UDP-galactose 4-epimerase</fullName>
    </alternativeName>
</protein>
<dbReference type="Pfam" id="PF01370">
    <property type="entry name" value="Epimerase"/>
    <property type="match status" value="1"/>
</dbReference>
<dbReference type="SUPFAM" id="SSF51735">
    <property type="entry name" value="NAD(P)-binding Rossmann-fold domains"/>
    <property type="match status" value="1"/>
</dbReference>
<evidence type="ECO:0000313" key="7">
    <source>
        <dbReference type="EMBL" id="PDQ17200.1"/>
    </source>
</evidence>
<evidence type="ECO:0000256" key="2">
    <source>
        <dbReference type="ARBA" id="ARBA00007637"/>
    </source>
</evidence>